<dbReference type="InterPro" id="IPR022712">
    <property type="entry name" value="Beta_Casp"/>
</dbReference>
<dbReference type="Gene3D" id="3.40.50.10890">
    <property type="match status" value="1"/>
</dbReference>
<dbReference type="Pfam" id="PF07521">
    <property type="entry name" value="RMMBL"/>
    <property type="match status" value="1"/>
</dbReference>
<evidence type="ECO:0000313" key="4">
    <source>
        <dbReference type="EMBL" id="SDL01046.1"/>
    </source>
</evidence>
<dbReference type="SUPFAM" id="SSF56281">
    <property type="entry name" value="Metallo-hydrolase/oxidoreductase"/>
    <property type="match status" value="1"/>
</dbReference>
<dbReference type="PANTHER" id="PTHR11203">
    <property type="entry name" value="CLEAVAGE AND POLYADENYLATION SPECIFICITY FACTOR FAMILY MEMBER"/>
    <property type="match status" value="1"/>
</dbReference>
<sequence>MAHGSDSTLRFLGAADTVTGSRYLVESGDRRVLIECGLFQGYKLLRDRNRLPFTVPPESIDAVVLTHAHLDHSGYLPALVRDGFAGPIYSTVGTAELCSLVLPDSGHLLEEEASYSKKRGSSRHANPRALYTAADAVRSLESFRVRDFDQELDLGPSLRATFIPAGHILGAAQVRLDVAGSAVHFTGDLGRADDPLMKPPRALGAVDVLVAESTYGDRKHAGADPEEELGAVIRRVAQRGGVVMIPAFAVGRSESVLLHLSRLRAAGSIPDIPIYLNSPMAIDASEIYRRHAEEHRLTPDEFRDMYRLATLVHSVDESKLLNLRGGPMIIISASGMLTGGRILHHVIAYGSDRRNAIILTGYQAGGTRGAALLRGEDHLRIYGRDVPIKAEVVALGSMSAHADSDGVIEWMRAAPRPPAMTYLTHGEPASADTLRVRIKRELGWNARVPEHLESIDPAHPR</sequence>
<organism evidence="4 5">
    <name type="scientific">Cryobacterium psychrotolerans</name>
    <dbReference type="NCBI Taxonomy" id="386301"/>
    <lineage>
        <taxon>Bacteria</taxon>
        <taxon>Bacillati</taxon>
        <taxon>Actinomycetota</taxon>
        <taxon>Actinomycetes</taxon>
        <taxon>Micrococcales</taxon>
        <taxon>Microbacteriaceae</taxon>
        <taxon>Cryobacterium</taxon>
    </lineage>
</organism>
<dbReference type="SMART" id="SM00849">
    <property type="entry name" value="Lactamase_B"/>
    <property type="match status" value="1"/>
</dbReference>
<dbReference type="InterPro" id="IPR050698">
    <property type="entry name" value="MBL"/>
</dbReference>
<dbReference type="STRING" id="386301.SAMN05216282_12243"/>
<dbReference type="AlphaFoldDB" id="A0A1G9GK80"/>
<evidence type="ECO:0000259" key="2">
    <source>
        <dbReference type="SMART" id="SM00849"/>
    </source>
</evidence>
<dbReference type="OrthoDB" id="2971563at2"/>
<dbReference type="GO" id="GO:0016787">
    <property type="term" value="F:hydrolase activity"/>
    <property type="evidence" value="ECO:0007669"/>
    <property type="project" value="UniProtKB-KW"/>
</dbReference>
<evidence type="ECO:0000256" key="1">
    <source>
        <dbReference type="ARBA" id="ARBA00022801"/>
    </source>
</evidence>
<proteinExistence type="predicted"/>
<feature type="domain" description="Metallo-beta-lactamase" evidence="2">
    <location>
        <begin position="19"/>
        <end position="248"/>
    </location>
</feature>
<reference evidence="4 5" key="1">
    <citation type="submission" date="2016-10" db="EMBL/GenBank/DDBJ databases">
        <authorList>
            <person name="de Groot N.N."/>
        </authorList>
    </citation>
    <scope>NUCLEOTIDE SEQUENCE [LARGE SCALE GENOMIC DNA]</scope>
    <source>
        <strain evidence="4 5">CGMCC 1.5382</strain>
    </source>
</reference>
<name>A0A1G9GK80_9MICO</name>
<dbReference type="InterPro" id="IPR036866">
    <property type="entry name" value="RibonucZ/Hydroxyglut_hydro"/>
</dbReference>
<dbReference type="Proteomes" id="UP000198701">
    <property type="component" value="Unassembled WGS sequence"/>
</dbReference>
<protein>
    <submittedName>
        <fullName evidence="4">Metallo-beta-lactamase family protein</fullName>
    </submittedName>
</protein>
<dbReference type="SMART" id="SM01027">
    <property type="entry name" value="Beta-Casp"/>
    <property type="match status" value="1"/>
</dbReference>
<dbReference type="CDD" id="cd16295">
    <property type="entry name" value="TTHA0252-CPSF-like_MBL-fold"/>
    <property type="match status" value="1"/>
</dbReference>
<evidence type="ECO:0000259" key="3">
    <source>
        <dbReference type="SMART" id="SM01027"/>
    </source>
</evidence>
<keyword evidence="1" id="KW-0378">Hydrolase</keyword>
<dbReference type="RefSeq" id="WP_092324804.1">
    <property type="nucleotide sequence ID" value="NZ_FNFU01000022.1"/>
</dbReference>
<feature type="domain" description="Beta-Casp" evidence="3">
    <location>
        <begin position="253"/>
        <end position="372"/>
    </location>
</feature>
<dbReference type="GO" id="GO:0004521">
    <property type="term" value="F:RNA endonuclease activity"/>
    <property type="evidence" value="ECO:0007669"/>
    <property type="project" value="TreeGrafter"/>
</dbReference>
<dbReference type="EMBL" id="FNFU01000022">
    <property type="protein sequence ID" value="SDL01046.1"/>
    <property type="molecule type" value="Genomic_DNA"/>
</dbReference>
<keyword evidence="5" id="KW-1185">Reference proteome</keyword>
<dbReference type="InterPro" id="IPR001279">
    <property type="entry name" value="Metallo-B-lactamas"/>
</dbReference>
<accession>A0A1G9GK80</accession>
<gene>
    <name evidence="4" type="ORF">SAMN05216282_12243</name>
</gene>
<evidence type="ECO:0000313" key="5">
    <source>
        <dbReference type="Proteomes" id="UP000198701"/>
    </source>
</evidence>
<dbReference type="PANTHER" id="PTHR11203:SF37">
    <property type="entry name" value="INTEGRATOR COMPLEX SUBUNIT 11"/>
    <property type="match status" value="1"/>
</dbReference>
<dbReference type="InterPro" id="IPR011108">
    <property type="entry name" value="RMMBL"/>
</dbReference>
<dbReference type="Pfam" id="PF00753">
    <property type="entry name" value="Lactamase_B"/>
    <property type="match status" value="1"/>
</dbReference>
<dbReference type="Gene3D" id="3.60.15.10">
    <property type="entry name" value="Ribonuclease Z/Hydroxyacylglutathione hydrolase-like"/>
    <property type="match status" value="1"/>
</dbReference>
<dbReference type="Pfam" id="PF10996">
    <property type="entry name" value="Beta-Casp"/>
    <property type="match status" value="1"/>
</dbReference>